<proteinExistence type="predicted"/>
<organism evidence="2 3">
    <name type="scientific">Austropuccinia psidii MF-1</name>
    <dbReference type="NCBI Taxonomy" id="1389203"/>
    <lineage>
        <taxon>Eukaryota</taxon>
        <taxon>Fungi</taxon>
        <taxon>Dikarya</taxon>
        <taxon>Basidiomycota</taxon>
        <taxon>Pucciniomycotina</taxon>
        <taxon>Pucciniomycetes</taxon>
        <taxon>Pucciniales</taxon>
        <taxon>Sphaerophragmiaceae</taxon>
        <taxon>Austropuccinia</taxon>
    </lineage>
</organism>
<protein>
    <submittedName>
        <fullName evidence="2">Uncharacterized protein</fullName>
    </submittedName>
</protein>
<name>A0A9Q3I625_9BASI</name>
<comment type="caution">
    <text evidence="2">The sequence shown here is derived from an EMBL/GenBank/DDBJ whole genome shotgun (WGS) entry which is preliminary data.</text>
</comment>
<evidence type="ECO:0000256" key="1">
    <source>
        <dbReference type="SAM" id="MobiDB-lite"/>
    </source>
</evidence>
<evidence type="ECO:0000313" key="3">
    <source>
        <dbReference type="Proteomes" id="UP000765509"/>
    </source>
</evidence>
<keyword evidence="3" id="KW-1185">Reference proteome</keyword>
<dbReference type="EMBL" id="AVOT02034412">
    <property type="protein sequence ID" value="MBW0528507.1"/>
    <property type="molecule type" value="Genomic_DNA"/>
</dbReference>
<dbReference type="AlphaFoldDB" id="A0A9Q3I625"/>
<feature type="region of interest" description="Disordered" evidence="1">
    <location>
        <begin position="32"/>
        <end position="83"/>
    </location>
</feature>
<dbReference type="Proteomes" id="UP000765509">
    <property type="component" value="Unassembled WGS sequence"/>
</dbReference>
<gene>
    <name evidence="2" type="ORF">O181_068222</name>
</gene>
<reference evidence="2" key="1">
    <citation type="submission" date="2021-03" db="EMBL/GenBank/DDBJ databases">
        <title>Draft genome sequence of rust myrtle Austropuccinia psidii MF-1, a brazilian biotype.</title>
        <authorList>
            <person name="Quecine M.C."/>
            <person name="Pachon D.M.R."/>
            <person name="Bonatelli M.L."/>
            <person name="Correr F.H."/>
            <person name="Franceschini L.M."/>
            <person name="Leite T.F."/>
            <person name="Margarido G.R.A."/>
            <person name="Almeida C.A."/>
            <person name="Ferrarezi J.A."/>
            <person name="Labate C.A."/>
        </authorList>
    </citation>
    <scope>NUCLEOTIDE SEQUENCE</scope>
    <source>
        <strain evidence="2">MF-1</strain>
    </source>
</reference>
<evidence type="ECO:0000313" key="2">
    <source>
        <dbReference type="EMBL" id="MBW0528507.1"/>
    </source>
</evidence>
<feature type="compositionally biased region" description="Basic and acidic residues" evidence="1">
    <location>
        <begin position="70"/>
        <end position="79"/>
    </location>
</feature>
<sequence length="353" mass="40899">MFLKEEEIVRYSNGWNALSCKTQIKKIKDNYTKKKEATKEEAPVASTSKPQANPFPQEGKKNNSKNLDGIQEKGEEKNETTSFPKEITLSSDVVNTLTKIKNSILPLKEIKNILLSSQEIYNDLSSVTKIAEQNKKEIENIQFIVENNKSKGLIENAQKLIQGQQELYKYINNIKVKALTMNYDVSIDNLTEKLKEMTISVEKLLLDHVEKSDEAIMNLKDDILNEIRLITGKMDKINKANINMPKLSAPFSHTRSPVKPKEESTNSFITDLRYQYNDQVLKEEAPQLKELSIFIREGEYDHMSFIKTIEMLQEDYDIPDELITSRLHSLFEKSAKIWYYGIRQTNCKNMWSW</sequence>
<feature type="compositionally biased region" description="Basic and acidic residues" evidence="1">
    <location>
        <begin position="32"/>
        <end position="42"/>
    </location>
</feature>
<accession>A0A9Q3I625</accession>